<keyword evidence="5" id="KW-0813">Transport</keyword>
<evidence type="ECO:0000256" key="10">
    <source>
        <dbReference type="SAM" id="MobiDB-lite"/>
    </source>
</evidence>
<keyword evidence="8" id="KW-0175">Coiled coil</keyword>
<dbReference type="GO" id="GO:0030687">
    <property type="term" value="C:preribosome, large subunit precursor"/>
    <property type="evidence" value="ECO:0007669"/>
    <property type="project" value="TreeGrafter"/>
</dbReference>
<feature type="compositionally biased region" description="Basic and acidic residues" evidence="10">
    <location>
        <begin position="142"/>
        <end position="165"/>
    </location>
</feature>
<dbReference type="Proteomes" id="UP000187013">
    <property type="component" value="Unassembled WGS sequence"/>
</dbReference>
<dbReference type="eggNOG" id="ENOG502RY6R">
    <property type="taxonomic scope" value="Eukaryota"/>
</dbReference>
<feature type="compositionally biased region" description="Polar residues" evidence="10">
    <location>
        <begin position="24"/>
        <end position="33"/>
    </location>
</feature>
<dbReference type="OrthoDB" id="1743802at2759"/>
<dbReference type="GO" id="GO:0051028">
    <property type="term" value="P:mRNA transport"/>
    <property type="evidence" value="ECO:0007669"/>
    <property type="project" value="UniProtKB-KW"/>
</dbReference>
<evidence type="ECO:0000256" key="4">
    <source>
        <dbReference type="ARBA" id="ARBA00020853"/>
    </source>
</evidence>
<dbReference type="GO" id="GO:0003729">
    <property type="term" value="F:mRNA binding"/>
    <property type="evidence" value="ECO:0007669"/>
    <property type="project" value="InterPro"/>
</dbReference>
<evidence type="ECO:0000256" key="2">
    <source>
        <dbReference type="ARBA" id="ARBA00008132"/>
    </source>
</evidence>
<keyword evidence="9" id="KW-0539">Nucleus</keyword>
<dbReference type="InterPro" id="IPR037650">
    <property type="entry name" value="Loc1"/>
</dbReference>
<evidence type="ECO:0000256" key="3">
    <source>
        <dbReference type="ARBA" id="ARBA00019670"/>
    </source>
</evidence>
<dbReference type="PANTHER" id="PTHR28028">
    <property type="entry name" value="60S RIBOSOMAL SUBUNIT ASSEMBLY/EXPORT PROTEIN LOC1"/>
    <property type="match status" value="1"/>
</dbReference>
<dbReference type="GO" id="GO:0042273">
    <property type="term" value="P:ribosomal large subunit biogenesis"/>
    <property type="evidence" value="ECO:0007669"/>
    <property type="project" value="InterPro"/>
</dbReference>
<accession>A0A1Q3A2K8</accession>
<evidence type="ECO:0000256" key="7">
    <source>
        <dbReference type="ARBA" id="ARBA00022816"/>
    </source>
</evidence>
<feature type="compositionally biased region" description="Basic residues" evidence="10">
    <location>
        <begin position="166"/>
        <end position="178"/>
    </location>
</feature>
<dbReference type="GO" id="GO:0008298">
    <property type="term" value="P:intracellular mRNA localization"/>
    <property type="evidence" value="ECO:0007669"/>
    <property type="project" value="TreeGrafter"/>
</dbReference>
<dbReference type="AlphaFoldDB" id="A0A1Q3A2K8"/>
<feature type="region of interest" description="Disordered" evidence="10">
    <location>
        <begin position="142"/>
        <end position="206"/>
    </location>
</feature>
<dbReference type="PANTHER" id="PTHR28028:SF1">
    <property type="entry name" value="60S RIBOSOMAL SUBUNIT ASSEMBLY_EXPORT PROTEIN LOC1"/>
    <property type="match status" value="1"/>
</dbReference>
<dbReference type="GO" id="GO:0005730">
    <property type="term" value="C:nucleolus"/>
    <property type="evidence" value="ECO:0007669"/>
    <property type="project" value="UniProtKB-SubCell"/>
</dbReference>
<keyword evidence="6" id="KW-0690">Ribosome biogenesis</keyword>
<evidence type="ECO:0000256" key="8">
    <source>
        <dbReference type="ARBA" id="ARBA00023054"/>
    </source>
</evidence>
<feature type="compositionally biased region" description="Basic and acidic residues" evidence="10">
    <location>
        <begin position="49"/>
        <end position="58"/>
    </location>
</feature>
<protein>
    <recommendedName>
        <fullName evidence="3">60S ribosomal subunit assembly/export protein LOC1</fullName>
    </recommendedName>
    <alternativeName>
        <fullName evidence="4">60S ribosomal subunit assembly/export protein loc1</fullName>
    </alternativeName>
</protein>
<comment type="subcellular location">
    <subcellularLocation>
        <location evidence="1">Nucleus</location>
        <location evidence="1">Nucleolus</location>
    </subcellularLocation>
</comment>
<evidence type="ECO:0000256" key="6">
    <source>
        <dbReference type="ARBA" id="ARBA00022517"/>
    </source>
</evidence>
<evidence type="ECO:0000256" key="9">
    <source>
        <dbReference type="ARBA" id="ARBA00023242"/>
    </source>
</evidence>
<evidence type="ECO:0000256" key="1">
    <source>
        <dbReference type="ARBA" id="ARBA00004604"/>
    </source>
</evidence>
<reference evidence="11 12" key="1">
    <citation type="submission" date="2016-08" db="EMBL/GenBank/DDBJ databases">
        <title>Draft genome sequence of allopolyploid Zygosaccharomyces rouxii.</title>
        <authorList>
            <person name="Watanabe J."/>
            <person name="Uehara K."/>
            <person name="Mogi Y."/>
            <person name="Tsukioka Y."/>
        </authorList>
    </citation>
    <scope>NUCLEOTIDE SEQUENCE [LARGE SCALE GENOMIC DNA]</scope>
    <source>
        <strain evidence="11 12">NBRC 110957</strain>
    </source>
</reference>
<evidence type="ECO:0000256" key="5">
    <source>
        <dbReference type="ARBA" id="ARBA00022448"/>
    </source>
</evidence>
<dbReference type="EMBL" id="BDGX01000019">
    <property type="protein sequence ID" value="GAV49954.1"/>
    <property type="molecule type" value="Genomic_DNA"/>
</dbReference>
<evidence type="ECO:0000313" key="11">
    <source>
        <dbReference type="EMBL" id="GAV49954.1"/>
    </source>
</evidence>
<feature type="compositionally biased region" description="Basic and acidic residues" evidence="10">
    <location>
        <begin position="179"/>
        <end position="189"/>
    </location>
</feature>
<feature type="region of interest" description="Disordered" evidence="10">
    <location>
        <begin position="1"/>
        <end position="69"/>
    </location>
</feature>
<organism evidence="11 12">
    <name type="scientific">Zygosaccharomyces rouxii</name>
    <dbReference type="NCBI Taxonomy" id="4956"/>
    <lineage>
        <taxon>Eukaryota</taxon>
        <taxon>Fungi</taxon>
        <taxon>Dikarya</taxon>
        <taxon>Ascomycota</taxon>
        <taxon>Saccharomycotina</taxon>
        <taxon>Saccharomycetes</taxon>
        <taxon>Saccharomycetales</taxon>
        <taxon>Saccharomycetaceae</taxon>
        <taxon>Zygosaccharomyces</taxon>
    </lineage>
</organism>
<evidence type="ECO:0000313" key="12">
    <source>
        <dbReference type="Proteomes" id="UP000187013"/>
    </source>
</evidence>
<gene>
    <name evidence="11" type="ORF">ZYGR_0S00870</name>
</gene>
<name>A0A1Q3A2K8_ZYGRO</name>
<comment type="similarity">
    <text evidence="2">Belongs to the LOC1 family.</text>
</comment>
<proteinExistence type="inferred from homology"/>
<sequence length="206" mass="23663">MAPKKSSGKKNAPSKKVVTPEVFSDSQARNQLANVPKLTEKSKVKKPSKLAEKKEQSKARLYGGRKKTKAYDEKDLDLPSLNKAIIPGVKIKKGKKGKKFIDDHDHLKLNLLLKTIGDKYDDIDESKLEKARRLEEIREMRRQEIEKKESSKNEVLQDKKAELKRKASVARTQRRKQKRESERTVEATETKQNTDVPKKKKKVSFA</sequence>
<keyword evidence="7" id="KW-0509">mRNA transport</keyword>
<comment type="caution">
    <text evidence="11">The sequence shown here is derived from an EMBL/GenBank/DDBJ whole genome shotgun (WGS) entry which is preliminary data.</text>
</comment>